<reference evidence="1 2" key="1">
    <citation type="submission" date="2024-01" db="EMBL/GenBank/DDBJ databases">
        <title>The genome of the rayed Mediterranean limpet Patella caerulea (Linnaeus, 1758).</title>
        <authorList>
            <person name="Anh-Thu Weber A."/>
            <person name="Halstead-Nussloch G."/>
        </authorList>
    </citation>
    <scope>NUCLEOTIDE SEQUENCE [LARGE SCALE GENOMIC DNA]</scope>
    <source>
        <strain evidence="1">AATW-2023a</strain>
        <tissue evidence="1">Whole specimen</tissue>
    </source>
</reference>
<name>A0AAN8PCX3_PATCE</name>
<organism evidence="1 2">
    <name type="scientific">Patella caerulea</name>
    <name type="common">Rayed Mediterranean limpet</name>
    <dbReference type="NCBI Taxonomy" id="87958"/>
    <lineage>
        <taxon>Eukaryota</taxon>
        <taxon>Metazoa</taxon>
        <taxon>Spiralia</taxon>
        <taxon>Lophotrochozoa</taxon>
        <taxon>Mollusca</taxon>
        <taxon>Gastropoda</taxon>
        <taxon>Patellogastropoda</taxon>
        <taxon>Patelloidea</taxon>
        <taxon>Patellidae</taxon>
        <taxon>Patella</taxon>
    </lineage>
</organism>
<keyword evidence="2" id="KW-1185">Reference proteome</keyword>
<comment type="caution">
    <text evidence="1">The sequence shown here is derived from an EMBL/GenBank/DDBJ whole genome shotgun (WGS) entry which is preliminary data.</text>
</comment>
<evidence type="ECO:0000313" key="2">
    <source>
        <dbReference type="Proteomes" id="UP001347796"/>
    </source>
</evidence>
<evidence type="ECO:0000313" key="1">
    <source>
        <dbReference type="EMBL" id="KAK6172633.1"/>
    </source>
</evidence>
<protein>
    <submittedName>
        <fullName evidence="1">Uncharacterized protein</fullName>
    </submittedName>
</protein>
<sequence length="205" mass="23240">MEGIQDLKSLIIKGDFMKKLDLMDAYFTFGESKEIFTFSLARKNLRIPSSSIWTSTGTSCLHKNSKTSGSFPAPFRNTDCNLFGRHDTNKSFKSPVIKRYEFPTLAFGTSGFHDKHQEIYSDSHSTDRIPGVSDRFNSNDHFLTKGKICKIEQSCQKMIEKKSTSVRKLAEILGYMTSSLQTIAPASLHYRQLQMSQINTLLTSK</sequence>
<dbReference type="EMBL" id="JAZGQO010000011">
    <property type="protein sequence ID" value="KAK6172633.1"/>
    <property type="molecule type" value="Genomic_DNA"/>
</dbReference>
<dbReference type="AlphaFoldDB" id="A0AAN8PCX3"/>
<dbReference type="Proteomes" id="UP001347796">
    <property type="component" value="Unassembled WGS sequence"/>
</dbReference>
<proteinExistence type="predicted"/>
<gene>
    <name evidence="1" type="ORF">SNE40_016249</name>
</gene>
<accession>A0AAN8PCX3</accession>